<protein>
    <submittedName>
        <fullName evidence="1">Magnesium-dependent phosphatase-1</fullName>
    </submittedName>
</protein>
<gene>
    <name evidence="1" type="ORF">KN1_26430</name>
</gene>
<sequence>MIKVVVFDADKTLWDHSNISALKPPLKILNEDSIEDSNGHRVTLFPDVRETLYELKDMGFYLALATWNIPEKTEAVLSALKLKEYFDLIISREYPFKFIYISHIISMFRLLKKVEIKPNEILFIDDRRVHFGNTWLYVGDVNCLEMWSDVNNHKQIIEKIKTIYNSKKLSEKNYSNA</sequence>
<dbReference type="PANTHER" id="PTHR17901">
    <property type="entry name" value="MAGNESIUM-DEPENDENT PHOSPHATASE 1 MDP1"/>
    <property type="match status" value="1"/>
</dbReference>
<dbReference type="InterPro" id="IPR010036">
    <property type="entry name" value="MDP_1_eu_arc"/>
</dbReference>
<dbReference type="InterPro" id="IPR036412">
    <property type="entry name" value="HAD-like_sf"/>
</dbReference>
<proteinExistence type="predicted"/>
<organism evidence="1 2">
    <name type="scientific">Stygiolobus caldivivus</name>
    <dbReference type="NCBI Taxonomy" id="2824673"/>
    <lineage>
        <taxon>Archaea</taxon>
        <taxon>Thermoproteota</taxon>
        <taxon>Thermoprotei</taxon>
        <taxon>Sulfolobales</taxon>
        <taxon>Sulfolobaceae</taxon>
        <taxon>Stygiolobus</taxon>
    </lineage>
</organism>
<reference evidence="1 2" key="1">
    <citation type="submission" date="2021-04" db="EMBL/GenBank/DDBJ databases">
        <title>Complete genome sequence of Stygiolobus sp. KN-1.</title>
        <authorList>
            <person name="Nakamura K."/>
            <person name="Sakai H."/>
            <person name="Kurosawa N."/>
        </authorList>
    </citation>
    <scope>NUCLEOTIDE SEQUENCE [LARGE SCALE GENOMIC DNA]</scope>
    <source>
        <strain evidence="1 2">KN-1</strain>
    </source>
</reference>
<dbReference type="Gene3D" id="3.40.50.1000">
    <property type="entry name" value="HAD superfamily/HAD-like"/>
    <property type="match status" value="1"/>
</dbReference>
<evidence type="ECO:0000313" key="2">
    <source>
        <dbReference type="Proteomes" id="UP000825123"/>
    </source>
</evidence>
<dbReference type="SUPFAM" id="SSF56784">
    <property type="entry name" value="HAD-like"/>
    <property type="match status" value="1"/>
</dbReference>
<dbReference type="Pfam" id="PF12689">
    <property type="entry name" value="Acid_PPase"/>
    <property type="match status" value="1"/>
</dbReference>
<dbReference type="InterPro" id="IPR010033">
    <property type="entry name" value="HAD_SF_ppase_IIIC"/>
</dbReference>
<accession>A0A8D5U9T6</accession>
<dbReference type="GO" id="GO:0016791">
    <property type="term" value="F:phosphatase activity"/>
    <property type="evidence" value="ECO:0007669"/>
    <property type="project" value="InterPro"/>
</dbReference>
<keyword evidence="2" id="KW-1185">Reference proteome</keyword>
<dbReference type="InterPro" id="IPR023214">
    <property type="entry name" value="HAD_sf"/>
</dbReference>
<dbReference type="KEGG" id="csty:KN1_26430"/>
<evidence type="ECO:0000313" key="1">
    <source>
        <dbReference type="EMBL" id="BCU71346.1"/>
    </source>
</evidence>
<dbReference type="Proteomes" id="UP000825123">
    <property type="component" value="Chromosome"/>
</dbReference>
<dbReference type="EMBL" id="AP024597">
    <property type="protein sequence ID" value="BCU71346.1"/>
    <property type="molecule type" value="Genomic_DNA"/>
</dbReference>
<dbReference type="NCBIfam" id="TIGR01681">
    <property type="entry name" value="HAD-SF-IIIC"/>
    <property type="match status" value="1"/>
</dbReference>
<dbReference type="AlphaFoldDB" id="A0A8D5U9T6"/>
<dbReference type="GeneID" id="66164367"/>
<name>A0A8D5U9T6_9CREN</name>
<dbReference type="RefSeq" id="WP_221288060.1">
    <property type="nucleotide sequence ID" value="NZ_AP024597.1"/>
</dbReference>
<dbReference type="PANTHER" id="PTHR17901:SF14">
    <property type="entry name" value="MAGNESIUM-DEPENDENT PHOSPHATASE 1"/>
    <property type="match status" value="1"/>
</dbReference>
<dbReference type="NCBIfam" id="TIGR01685">
    <property type="entry name" value="MDP-1"/>
    <property type="match status" value="1"/>
</dbReference>